<feature type="domain" description="PKD/Chitinase" evidence="1">
    <location>
        <begin position="1069"/>
        <end position="1174"/>
    </location>
</feature>
<dbReference type="InterPro" id="IPR016187">
    <property type="entry name" value="CTDL_fold"/>
</dbReference>
<proteinExistence type="predicted"/>
<evidence type="ECO:0000313" key="3">
    <source>
        <dbReference type="Proteomes" id="UP000177579"/>
    </source>
</evidence>
<feature type="domain" description="PKD/Chitinase" evidence="1">
    <location>
        <begin position="1187"/>
        <end position="1263"/>
    </location>
</feature>
<evidence type="ECO:0000259" key="1">
    <source>
        <dbReference type="SMART" id="SM00089"/>
    </source>
</evidence>
<sequence length="1822" mass="195376">MTEPNKCEGNNVMACTLGPGCDGDNYNDWCLLQDCSLTGQMCAGGVCGGVSPSPTCADNTPYNQCSVNTGKPWYCNNSGNLIENCGLCGCAGTWVCGPAFTFCCDGACNNTCSNINCSIAKDPDCGVGGCCGDGTCNAAETNATCAVDCPVCINGTTQNCGSNVGECQQGTKTCVSGAWSPICAGEITPKAEICGNGLDEDCDGTSDEGCVDVIDPIVTSFSVSFNSATNISTASFSVTDNVNLNKVELWVAPDNLGVPGVWVNVSQSNISGLSYTGTLSDTPSSGIFWYGLHVIDASANMGSEPNPPGPIWINKVVTLSGAHGIVFYKTSTTIGNVGGRSGADSFCQSNKPSELTCNNIHAFISTNASDEIRDMPTNYTYPIDAELYWYNKNTNNFTLFASNWADMLDGSILASPATGLGVFAGNFWTGSQNDGSITPDAAAVGSCTGLFWSYQCNNWTFNGIGDCTVGNPYFGTQGNSNSVNNWIRNTSNFSMCSDSKPLLCSCISNEEYGSMDDIPDTNPTIMYKASITHNANFGGRSGVDNFCENNKPTGLGCNGNFHAFVSTNASDEIRDMPTNYGYSNTDGIYMFNSSDGIYRKFAKNWNDILDNSLLINVATGLGNTPGNFWTGSQNDGSITPDAAATGGCTGLFWSYQCNNWGFNGTGNCTVGNPYFGTQGNSNSVNNWIRNTSNFSMCSDDKYVLCNCADTSVCINGTTQNCGSNVGECQQGTQTCVSGAWSPICAGEITPKAEICGNGLDEDCDGVADNGCVCVENWTCTPFSACVGGTQSRICTDNNNCGTTLNKPIENQLCLQVEIKRPDDGYDVAGGGVGGVSFEALVLGGTPPYTFNWNSNLEGDFSTNQWPWQDVSLWTIGTHIITATVTDSASQANSDNIQINILPAGTLIANIDTWQTEFARDPTRPANFGVQVSGGATPYIFKWNSNLEGDFATDQWSSVDVSSWTLGDHQVTLTVTDSASNVVTDTETFKISDFIIANMGPHNGQNMEEMFTVWFSASVDGGTAPFSYLWKSDKAGVLNASGPKIDNWDSFQKDDLSLGVHAITLTVTDSNNASVSKTNYLQIIPFVPIDVVINSPANNSTFQQGDDVSFVSNVLKWGVWPHTFKWSSSLDGDISTEKNFNVNNLSVGSHFITMTTIDAKGNTGSASINLTITSPSPVLPVINSPAPNSVFKRIDEVVALFGSATGGVVPYNYSWNSNIDGALGTGDKLFKNDLSVGSHVITFTVKDAVNATVNTSVNITINGGCAISNTKNNAQYSAKEVFFIADENWRDVLAMVPVTTWKDGNTIHAYPSLIYHKEVGNFDVDSSIHFMQQYEPDHLTTVGTTLAAINNLLVASKPVGAGMNAVNINNINASDYFSYWTGYNTLVVVDYNDYKSGLIASVLASEHNSPIIFVNNSNLASYQGIINGKTIYTVGTLDGPTQAYINNNASCQVDYTIEELQKWYSGTSNSNKLILVNPNDLTIKYSQSYTTEKGTAIADMYTKMSLAAPFLAAAKEEVITFSDLGDSGTNTSCSASAVITANAAQADTDAAYAINNFFVNPPDFLTIIATPRALPDSVYDDQCTGSWQHRAPRDWVYGSLDNVDVQINTGRIYGISVADASAHIARSINYDYLRNKIYGANWSSVSVGHSFAYCSNYSKEIRDKLTASGYNASCYTEDSLANCTQSKNPPYSVYKNKNYISFADHGSPYAWYQTMDYNNIPWLDMTVSIGTACLTNDYWQYTNRNFGAHMIRRGALGYVGAVGIAWTSSGNIITNGIKYLGEDANLTTGEMFLKLRVAGNCWDNDYILMGDPTLQPKFKAVTW</sequence>
<evidence type="ECO:0000313" key="2">
    <source>
        <dbReference type="EMBL" id="OGF41907.1"/>
    </source>
</evidence>
<dbReference type="EMBL" id="MFGO01000001">
    <property type="protein sequence ID" value="OGF41907.1"/>
    <property type="molecule type" value="Genomic_DNA"/>
</dbReference>
<protein>
    <recommendedName>
        <fullName evidence="1">PKD/Chitinase domain-containing protein</fullName>
    </recommendedName>
</protein>
<name>A0A1F5TSX9_9BACT</name>
<organism evidence="2 3">
    <name type="scientific">Candidatus Falkowbacteria bacterium RIFOXYD2_FULL_34_120</name>
    <dbReference type="NCBI Taxonomy" id="1798007"/>
    <lineage>
        <taxon>Bacteria</taxon>
        <taxon>Candidatus Falkowiibacteriota</taxon>
    </lineage>
</organism>
<gene>
    <name evidence="2" type="ORF">A2531_04720</name>
</gene>
<dbReference type="Pfam" id="PF11617">
    <property type="entry name" value="Cu-binding_MopE"/>
    <property type="match status" value="2"/>
</dbReference>
<dbReference type="Proteomes" id="UP000177579">
    <property type="component" value="Unassembled WGS sequence"/>
</dbReference>
<dbReference type="InterPro" id="IPR021655">
    <property type="entry name" value="Put_metal-bd"/>
</dbReference>
<dbReference type="InterPro" id="IPR022409">
    <property type="entry name" value="PKD/Chitinase_dom"/>
</dbReference>
<feature type="domain" description="PKD/Chitinase" evidence="1">
    <location>
        <begin position="914"/>
        <end position="993"/>
    </location>
</feature>
<reference evidence="2 3" key="1">
    <citation type="journal article" date="2016" name="Nat. Commun.">
        <title>Thousands of microbial genomes shed light on interconnected biogeochemical processes in an aquifer system.</title>
        <authorList>
            <person name="Anantharaman K."/>
            <person name="Brown C.T."/>
            <person name="Hug L.A."/>
            <person name="Sharon I."/>
            <person name="Castelle C.J."/>
            <person name="Probst A.J."/>
            <person name="Thomas B.C."/>
            <person name="Singh A."/>
            <person name="Wilkins M.J."/>
            <person name="Karaoz U."/>
            <person name="Brodie E.L."/>
            <person name="Williams K.H."/>
            <person name="Hubbard S.S."/>
            <person name="Banfield J.F."/>
        </authorList>
    </citation>
    <scope>NUCLEOTIDE SEQUENCE [LARGE SCALE GENOMIC DNA]</scope>
</reference>
<dbReference type="SUPFAM" id="SSF56436">
    <property type="entry name" value="C-type lectin-like"/>
    <property type="match status" value="1"/>
</dbReference>
<comment type="caution">
    <text evidence="2">The sequence shown here is derived from an EMBL/GenBank/DDBJ whole genome shotgun (WGS) entry which is preliminary data.</text>
</comment>
<dbReference type="SMART" id="SM00089">
    <property type="entry name" value="PKD"/>
    <property type="match status" value="3"/>
</dbReference>
<accession>A0A1F5TSX9</accession>